<dbReference type="AlphaFoldDB" id="A0A125MML1"/>
<keyword evidence="4" id="KW-1185">Reference proteome</keyword>
<proteinExistence type="predicted"/>
<name>A0A125MML1_9GAMM</name>
<feature type="domain" description="Tip attachment protein J central straight fiber" evidence="2">
    <location>
        <begin position="364"/>
        <end position="490"/>
    </location>
</feature>
<dbReference type="Pfam" id="PF09327">
    <property type="entry name" value="Phage_Tail_Tip"/>
    <property type="match status" value="1"/>
</dbReference>
<organism evidence="3 4">
    <name type="scientific">Lysobacter capsici AZ78</name>
    <dbReference type="NCBI Taxonomy" id="1444315"/>
    <lineage>
        <taxon>Bacteria</taxon>
        <taxon>Pseudomonadati</taxon>
        <taxon>Pseudomonadota</taxon>
        <taxon>Gammaproteobacteria</taxon>
        <taxon>Lysobacterales</taxon>
        <taxon>Lysobacteraceae</taxon>
        <taxon>Lysobacter</taxon>
    </lineage>
</organism>
<comment type="caution">
    <text evidence="3">The sequence shown here is derived from an EMBL/GenBank/DDBJ whole genome shotgun (WGS) entry which is preliminary data.</text>
</comment>
<accession>A0A125MML1</accession>
<dbReference type="OrthoDB" id="109844at2"/>
<evidence type="ECO:0000259" key="1">
    <source>
        <dbReference type="Pfam" id="PF03906"/>
    </source>
</evidence>
<reference evidence="3 4" key="1">
    <citation type="journal article" date="2014" name="Genome Announc.">
        <title>Draft Genome Sequence of Lysobacter capsici AZ78, a Bacterium Antagonistic to Plant-Pathogenic Oomycetes.</title>
        <authorList>
            <person name="Puopolo G."/>
            <person name="Sonego P."/>
            <person name="Engelen K."/>
            <person name="Pertot I."/>
        </authorList>
    </citation>
    <scope>NUCLEOTIDE SEQUENCE [LARGE SCALE GENOMIC DNA]</scope>
    <source>
        <strain evidence="3 4">AZ78</strain>
    </source>
</reference>
<dbReference type="Pfam" id="PF03906">
    <property type="entry name" value="Phage_T7_tail"/>
    <property type="match status" value="1"/>
</dbReference>
<gene>
    <name evidence="3" type="ORF">AZ78_1305</name>
</gene>
<evidence type="ECO:0000313" key="4">
    <source>
        <dbReference type="Proteomes" id="UP000023435"/>
    </source>
</evidence>
<sequence>MIELARGLSFVRYKYEGGPLRFTVTFPYLKQEHVRVLVGDPASPRFVLGKWINATTVEIPDQTPHLTAPYTVALRRVTPIADLAIEYQGGAMLPESHLNTSLKQLLFAQQENREFPGGGAGSPGGGDNSLIDIQTLIDLVTQSPAFLILQEKIPDVDANAELIIEELLRSNTFFDLHRDHGDKINTAYTRISLTEDATQALAEQYTELFTRIVTSESSIAAQFLQVNQAVVTERNARVSSMTDLHAQITTERDTYVAQAVSNVTALVDAVESRVDSVEGTVATHGDSIAATNEALTTVANAGGANTTWRQLFSAQFGGDGASGTSVAAAVKQQIDTKVTPTEAQSIANSSVTAFANGTFAALQQSYNAYVNSNDAKWSGTWSLRINGGDPANPIIAGIALSANPSGSDFVVQADRFAIVSPTNYGVRRVPFVVGNVGGVSTVGITGALLVDGSVTAGKITANSLSAITANAGTINGGTFKTHSLDANGNVLDPAEFRVEVSNVGNWPLWVGSGAKNENNAVFWLDRWGNAAFRGKVSAPNIVGQFQSAAAINWTGATTIGQDYTEVLQFQLGAPVLVGEAHTPVLSLTVSCTPGMPGPDVIVQEARGSVWVEIGRTDVAYYESYYMVQGGEGNAFYRIRSPLRNTNVTVNAVGQPTASPRAFRVIARWRQVIYLAAGGGDTSALYTGATNITAISGSVFGIR</sequence>
<evidence type="ECO:0000313" key="3">
    <source>
        <dbReference type="EMBL" id="KWS03756.1"/>
    </source>
</evidence>
<dbReference type="RefSeq" id="WP_051547566.1">
    <property type="nucleotide sequence ID" value="NZ_JAJA02000001.1"/>
</dbReference>
<protein>
    <submittedName>
        <fullName evidence="3">Phage host specificity protein J</fullName>
    </submittedName>
</protein>
<evidence type="ECO:0000259" key="2">
    <source>
        <dbReference type="Pfam" id="PF09327"/>
    </source>
</evidence>
<feature type="domain" description="Bacteriophage T7 tail fibre protein-like N-terminal" evidence="1">
    <location>
        <begin position="9"/>
        <end position="113"/>
    </location>
</feature>
<dbReference type="Proteomes" id="UP000023435">
    <property type="component" value="Unassembled WGS sequence"/>
</dbReference>
<dbReference type="EMBL" id="JAJA02000001">
    <property type="protein sequence ID" value="KWS03756.1"/>
    <property type="molecule type" value="Genomic_DNA"/>
</dbReference>
<dbReference type="InterPro" id="IPR015406">
    <property type="entry name" value="GpJ_CSF"/>
</dbReference>
<dbReference type="InterPro" id="IPR005604">
    <property type="entry name" value="Phage_T7_tail_fibre-like_N"/>
</dbReference>